<comment type="caution">
    <text evidence="2">The sequence shown here is derived from an EMBL/GenBank/DDBJ whole genome shotgun (WGS) entry which is preliminary data.</text>
</comment>
<feature type="domain" description="F-box/LRR-repeat protein 15/At3g58940/PEG3-like LRR" evidence="1">
    <location>
        <begin position="85"/>
        <end position="192"/>
    </location>
</feature>
<evidence type="ECO:0000313" key="3">
    <source>
        <dbReference type="Proteomes" id="UP000824120"/>
    </source>
</evidence>
<sequence>MASSENYELRSISNLRISLLEKREVGVTEALDRIIHSFNFTRKNYPKTKDFVSFVDYVLARSLSSKIKRLEIDCSYLHPYKSHVSRWLSIAVEKNVEDFVYRSSSNSNDCTLPESFYYCSSLVTLHLTFYCFDYGAVIKWMSLKNIKLECVVLSDDDIVKLLFGCPALETMEVDMVGGFSRLEISSLKMKRLNLKGLLYFLFFFETDCPPYAGWYDSPSTSASCQNPNFFPTLKGLCNLSWHSPGETFKNTASLRWSNLFLLMLLSPFLTSYIGITAAGHVHVATRRSTDSRNEMQISNARGVDLDKLNLFGVVGLLRALLYVETLNIDFTTAHVHFILIVFCLQFMGNRCQSELRYLAKGESIDLQNRISSFEFPNLKNVKIVIPFRTYLNDHTKWGLDKLYKLSEFLLTNAKVLKKFVIISKRTKSESSCGSKYLFQLADKLICFPRSSTNSIIMFIQE</sequence>
<evidence type="ECO:0000259" key="1">
    <source>
        <dbReference type="Pfam" id="PF24758"/>
    </source>
</evidence>
<proteinExistence type="predicted"/>
<keyword evidence="3" id="KW-1185">Reference proteome</keyword>
<gene>
    <name evidence="2" type="ORF">H5410_056117</name>
</gene>
<dbReference type="Pfam" id="PF24758">
    <property type="entry name" value="LRR_At5g56370"/>
    <property type="match status" value="1"/>
</dbReference>
<dbReference type="OrthoDB" id="1281880at2759"/>
<dbReference type="PANTHER" id="PTHR31293">
    <property type="entry name" value="RNI-LIKE SUPERFAMILY PROTEIN"/>
    <property type="match status" value="1"/>
</dbReference>
<dbReference type="AlphaFoldDB" id="A0A9J5WL66"/>
<evidence type="ECO:0000313" key="2">
    <source>
        <dbReference type="EMBL" id="KAG5575983.1"/>
    </source>
</evidence>
<dbReference type="PANTHER" id="PTHR31293:SF12">
    <property type="entry name" value="RNI-LIKE SUPERFAMILY PROTEIN"/>
    <property type="match status" value="1"/>
</dbReference>
<dbReference type="EMBL" id="JACXVP010000011">
    <property type="protein sequence ID" value="KAG5575983.1"/>
    <property type="molecule type" value="Genomic_DNA"/>
</dbReference>
<protein>
    <recommendedName>
        <fullName evidence="1">F-box/LRR-repeat protein 15/At3g58940/PEG3-like LRR domain-containing protein</fullName>
    </recommendedName>
</protein>
<reference evidence="2 3" key="1">
    <citation type="submission" date="2020-09" db="EMBL/GenBank/DDBJ databases">
        <title>De no assembly of potato wild relative species, Solanum commersonii.</title>
        <authorList>
            <person name="Cho K."/>
        </authorList>
    </citation>
    <scope>NUCLEOTIDE SEQUENCE [LARGE SCALE GENOMIC DNA]</scope>
    <source>
        <strain evidence="2">LZ3.2</strain>
        <tissue evidence="2">Leaf</tissue>
    </source>
</reference>
<dbReference type="InterPro" id="IPR055411">
    <property type="entry name" value="LRR_FXL15/At3g58940/PEG3-like"/>
</dbReference>
<organism evidence="2 3">
    <name type="scientific">Solanum commersonii</name>
    <name type="common">Commerson's wild potato</name>
    <name type="synonym">Commerson's nightshade</name>
    <dbReference type="NCBI Taxonomy" id="4109"/>
    <lineage>
        <taxon>Eukaryota</taxon>
        <taxon>Viridiplantae</taxon>
        <taxon>Streptophyta</taxon>
        <taxon>Embryophyta</taxon>
        <taxon>Tracheophyta</taxon>
        <taxon>Spermatophyta</taxon>
        <taxon>Magnoliopsida</taxon>
        <taxon>eudicotyledons</taxon>
        <taxon>Gunneridae</taxon>
        <taxon>Pentapetalae</taxon>
        <taxon>asterids</taxon>
        <taxon>lamiids</taxon>
        <taxon>Solanales</taxon>
        <taxon>Solanaceae</taxon>
        <taxon>Solanoideae</taxon>
        <taxon>Solaneae</taxon>
        <taxon>Solanum</taxon>
    </lineage>
</organism>
<dbReference type="InterPro" id="IPR055294">
    <property type="entry name" value="FBL60-like"/>
</dbReference>
<accession>A0A9J5WL66</accession>
<name>A0A9J5WL66_SOLCO</name>
<dbReference type="Proteomes" id="UP000824120">
    <property type="component" value="Chromosome 11"/>
</dbReference>